<keyword evidence="5 7" id="KW-0472">Membrane</keyword>
<feature type="transmembrane region" description="Helical" evidence="7">
    <location>
        <begin position="317"/>
        <end position="338"/>
    </location>
</feature>
<feature type="transmembrane region" description="Helical" evidence="7">
    <location>
        <begin position="64"/>
        <end position="84"/>
    </location>
</feature>
<feature type="transmembrane region" description="Helical" evidence="7">
    <location>
        <begin position="285"/>
        <end position="305"/>
    </location>
</feature>
<gene>
    <name evidence="8" type="ORF">EVEC_LOCUS2459</name>
</gene>
<comment type="subcellular location">
    <subcellularLocation>
        <location evidence="1">Membrane</location>
        <topology evidence="1">Multi-pass membrane protein</topology>
    </subcellularLocation>
</comment>
<dbReference type="PANTHER" id="PTHR16119:SF18">
    <property type="entry name" value="TRANSMEMBRANE PROTEIN 144 HOMOLOG"/>
    <property type="match status" value="1"/>
</dbReference>
<organism evidence="10">
    <name type="scientific">Enterobius vermicularis</name>
    <name type="common">Human pinworm</name>
    <dbReference type="NCBI Taxonomy" id="51028"/>
    <lineage>
        <taxon>Eukaryota</taxon>
        <taxon>Metazoa</taxon>
        <taxon>Ecdysozoa</taxon>
        <taxon>Nematoda</taxon>
        <taxon>Chromadorea</taxon>
        <taxon>Rhabditida</taxon>
        <taxon>Spirurina</taxon>
        <taxon>Oxyuridomorpha</taxon>
        <taxon>Oxyuroidea</taxon>
        <taxon>Oxyuridae</taxon>
        <taxon>Enterobius</taxon>
    </lineage>
</organism>
<dbReference type="OrthoDB" id="426527at2759"/>
<comment type="similarity">
    <text evidence="2">Belongs to the TMEM144 family.</text>
</comment>
<feature type="transmembrane region" description="Helical" evidence="7">
    <location>
        <begin position="129"/>
        <end position="150"/>
    </location>
</feature>
<dbReference type="STRING" id="51028.A0A0N4UYT1"/>
<dbReference type="GO" id="GO:0016020">
    <property type="term" value="C:membrane"/>
    <property type="evidence" value="ECO:0007669"/>
    <property type="project" value="UniProtKB-SubCell"/>
</dbReference>
<evidence type="ECO:0000256" key="5">
    <source>
        <dbReference type="ARBA" id="ARBA00023136"/>
    </source>
</evidence>
<proteinExistence type="inferred from homology"/>
<evidence type="ECO:0000256" key="2">
    <source>
        <dbReference type="ARBA" id="ARBA00005731"/>
    </source>
</evidence>
<evidence type="ECO:0000256" key="6">
    <source>
        <dbReference type="SAM" id="MobiDB-lite"/>
    </source>
</evidence>
<feature type="transmembrane region" description="Helical" evidence="7">
    <location>
        <begin position="7"/>
        <end position="26"/>
    </location>
</feature>
<keyword evidence="3 7" id="KW-0812">Transmembrane</keyword>
<evidence type="ECO:0000256" key="3">
    <source>
        <dbReference type="ARBA" id="ARBA00022692"/>
    </source>
</evidence>
<feature type="region of interest" description="Disordered" evidence="6">
    <location>
        <begin position="204"/>
        <end position="234"/>
    </location>
</feature>
<reference evidence="8 9" key="2">
    <citation type="submission" date="2018-10" db="EMBL/GenBank/DDBJ databases">
        <authorList>
            <consortium name="Pathogen Informatics"/>
        </authorList>
    </citation>
    <scope>NUCLEOTIDE SEQUENCE [LARGE SCALE GENOMIC DNA]</scope>
</reference>
<evidence type="ECO:0000256" key="1">
    <source>
        <dbReference type="ARBA" id="ARBA00004141"/>
    </source>
</evidence>
<feature type="transmembrane region" description="Helical" evidence="7">
    <location>
        <begin position="38"/>
        <end position="57"/>
    </location>
</feature>
<dbReference type="Pfam" id="PF07857">
    <property type="entry name" value="TMEM144"/>
    <property type="match status" value="2"/>
</dbReference>
<dbReference type="PANTHER" id="PTHR16119">
    <property type="entry name" value="TRANSMEMBRANE PROTEIN 144"/>
    <property type="match status" value="1"/>
</dbReference>
<dbReference type="Proteomes" id="UP000274131">
    <property type="component" value="Unassembled WGS sequence"/>
</dbReference>
<dbReference type="GO" id="GO:0015144">
    <property type="term" value="F:carbohydrate transmembrane transporter activity"/>
    <property type="evidence" value="ECO:0007669"/>
    <property type="project" value="InterPro"/>
</dbReference>
<evidence type="ECO:0000313" key="8">
    <source>
        <dbReference type="EMBL" id="VDD87316.1"/>
    </source>
</evidence>
<reference evidence="10" key="1">
    <citation type="submission" date="2017-02" db="UniProtKB">
        <authorList>
            <consortium name="WormBaseParasite"/>
        </authorList>
    </citation>
    <scope>IDENTIFICATION</scope>
</reference>
<sequence>MSNSSDTVIGFVLNITACFAFGFMFVPLRKFQCGDGFFVQWVYSIAVFVIGFVVNCFRGFPPFLPLAMVGGAVSAADFFGYRIANSEIFAATYGEFWGISSTIRYLFLRRLFPGSMAAVPLMKNLGLSVGMMLWGDVQAVTGWSIARFGLFGTKPQPVYNNAMNVAGVIIVVVSGVMFAFVRHETQQKELLKKNRLIMNEKSEGEVIEEEEAEGRADEGPTNSKTRSNQLPLERSQSRKLQFPLIKLLYVGMAVIIGISHGFNMTPITYIVENYASASHDVLDHIFAHYCAVTLCTTVIFIAYSIVKKNNPFAQSELILPSFLYGVFWSGGMVLFFIANRLLSQTVSYPITMRLPSTITLVGDVLLFRTVKVDFFSIVRFDVLDNDYFI</sequence>
<keyword evidence="4 7" id="KW-1133">Transmembrane helix</keyword>
<evidence type="ECO:0000256" key="4">
    <source>
        <dbReference type="ARBA" id="ARBA00022989"/>
    </source>
</evidence>
<feature type="transmembrane region" description="Helical" evidence="7">
    <location>
        <begin position="162"/>
        <end position="181"/>
    </location>
</feature>
<evidence type="ECO:0000313" key="9">
    <source>
        <dbReference type="Proteomes" id="UP000274131"/>
    </source>
</evidence>
<dbReference type="WBParaSite" id="EVEC_0000275101-mRNA-1">
    <property type="protein sequence ID" value="EVEC_0000275101-mRNA-1"/>
    <property type="gene ID" value="EVEC_0000275101"/>
</dbReference>
<protein>
    <submittedName>
        <fullName evidence="10">Acyl_transf_3 domain-containing protein</fullName>
    </submittedName>
</protein>
<accession>A0A0N4UYT1</accession>
<dbReference type="AlphaFoldDB" id="A0A0N4UYT1"/>
<dbReference type="InterPro" id="IPR010651">
    <property type="entry name" value="Sugar_transport"/>
</dbReference>
<dbReference type="InterPro" id="IPR012435">
    <property type="entry name" value="TMEM144"/>
</dbReference>
<feature type="compositionally biased region" description="Polar residues" evidence="6">
    <location>
        <begin position="220"/>
        <end position="230"/>
    </location>
</feature>
<keyword evidence="9" id="KW-1185">Reference proteome</keyword>
<evidence type="ECO:0000256" key="7">
    <source>
        <dbReference type="SAM" id="Phobius"/>
    </source>
</evidence>
<feature type="transmembrane region" description="Helical" evidence="7">
    <location>
        <begin position="90"/>
        <end position="108"/>
    </location>
</feature>
<dbReference type="EMBL" id="UXUI01007384">
    <property type="protein sequence ID" value="VDD87316.1"/>
    <property type="molecule type" value="Genomic_DNA"/>
</dbReference>
<evidence type="ECO:0000313" key="10">
    <source>
        <dbReference type="WBParaSite" id="EVEC_0000275101-mRNA-1"/>
    </source>
</evidence>
<name>A0A0N4UYT1_ENTVE</name>
<feature type="transmembrane region" description="Helical" evidence="7">
    <location>
        <begin position="244"/>
        <end position="265"/>
    </location>
</feature>